<reference evidence="1" key="1">
    <citation type="journal article" date="2021" name="Proc. Natl. Acad. Sci. U.S.A.">
        <title>A Catalog of Tens of Thousands of Viruses from Human Metagenomes Reveals Hidden Associations with Chronic Diseases.</title>
        <authorList>
            <person name="Tisza M.J."/>
            <person name="Buck C.B."/>
        </authorList>
    </citation>
    <scope>NUCLEOTIDE SEQUENCE</scope>
    <source>
        <strain evidence="1">Ctshb19</strain>
    </source>
</reference>
<evidence type="ECO:0000313" key="1">
    <source>
        <dbReference type="EMBL" id="DAF93475.1"/>
    </source>
</evidence>
<dbReference type="EMBL" id="BK016086">
    <property type="protein sequence ID" value="DAF93475.1"/>
    <property type="molecule type" value="Genomic_DNA"/>
</dbReference>
<proteinExistence type="predicted"/>
<sequence length="58" mass="6767">MAEIVARMNGEGRSMREIGAQIHQDFKHIRPALRHTYMKQAITRLFQMVKENESAKNP</sequence>
<protein>
    <submittedName>
        <fullName evidence="1">Uncharacterized protein</fullName>
    </submittedName>
</protein>
<name>A0A8S5UGC7_9CAUD</name>
<accession>A0A8S5UGC7</accession>
<organism evidence="1">
    <name type="scientific">Myoviridae sp. ctshb19</name>
    <dbReference type="NCBI Taxonomy" id="2825194"/>
    <lineage>
        <taxon>Viruses</taxon>
        <taxon>Duplodnaviria</taxon>
        <taxon>Heunggongvirae</taxon>
        <taxon>Uroviricota</taxon>
        <taxon>Caudoviricetes</taxon>
    </lineage>
</organism>